<feature type="transmembrane region" description="Helical" evidence="1">
    <location>
        <begin position="59"/>
        <end position="78"/>
    </location>
</feature>
<evidence type="ECO:0000313" key="2">
    <source>
        <dbReference type="EMBL" id="RFZ92021.1"/>
    </source>
</evidence>
<protein>
    <submittedName>
        <fullName evidence="2">Uncharacterized protein</fullName>
    </submittedName>
</protein>
<organism evidence="2 3">
    <name type="scientific">Mucilaginibacter conchicola</name>
    <dbReference type="NCBI Taxonomy" id="2303333"/>
    <lineage>
        <taxon>Bacteria</taxon>
        <taxon>Pseudomonadati</taxon>
        <taxon>Bacteroidota</taxon>
        <taxon>Sphingobacteriia</taxon>
        <taxon>Sphingobacteriales</taxon>
        <taxon>Sphingobacteriaceae</taxon>
        <taxon>Mucilaginibacter</taxon>
    </lineage>
</organism>
<keyword evidence="1" id="KW-1133">Transmembrane helix</keyword>
<sequence>MIWAGVAFGGLRETGYAWLLAIFPLLSIVFFVKGIALFKMAKGIPVSTSETDKAEQKRIGKWFGITFGAEALGIFIGINLVVNLGYPELTLPVMALVVGLHFYPMAKIFKRSVDYYLATFSTLFALCSIVFTLRKMMPANYILAFLGIGLAVTTSCYGLYMARQATKWSNN</sequence>
<name>A0A372NSY6_9SPHI</name>
<gene>
    <name evidence="2" type="ORF">D0C36_11275</name>
</gene>
<dbReference type="AlphaFoldDB" id="A0A372NSY6"/>
<evidence type="ECO:0000256" key="1">
    <source>
        <dbReference type="SAM" id="Phobius"/>
    </source>
</evidence>
<keyword evidence="1" id="KW-0472">Membrane</keyword>
<comment type="caution">
    <text evidence="2">The sequence shown here is derived from an EMBL/GenBank/DDBJ whole genome shotgun (WGS) entry which is preliminary data.</text>
</comment>
<keyword evidence="1" id="KW-0812">Transmembrane</keyword>
<dbReference type="EMBL" id="QWDC01000002">
    <property type="protein sequence ID" value="RFZ92021.1"/>
    <property type="molecule type" value="Genomic_DNA"/>
</dbReference>
<evidence type="ECO:0000313" key="3">
    <source>
        <dbReference type="Proteomes" id="UP000264217"/>
    </source>
</evidence>
<accession>A0A372NSY6</accession>
<dbReference type="Proteomes" id="UP000264217">
    <property type="component" value="Unassembled WGS sequence"/>
</dbReference>
<feature type="transmembrane region" description="Helical" evidence="1">
    <location>
        <begin position="115"/>
        <end position="133"/>
    </location>
</feature>
<feature type="transmembrane region" description="Helical" evidence="1">
    <location>
        <begin position="139"/>
        <end position="160"/>
    </location>
</feature>
<proteinExistence type="predicted"/>
<reference evidence="2 3" key="1">
    <citation type="submission" date="2018-08" db="EMBL/GenBank/DDBJ databases">
        <title>Mucilaginibacter sp. MYSH2.</title>
        <authorList>
            <person name="Seo T."/>
        </authorList>
    </citation>
    <scope>NUCLEOTIDE SEQUENCE [LARGE SCALE GENOMIC DNA]</scope>
    <source>
        <strain evidence="2 3">MYSH2</strain>
    </source>
</reference>
<feature type="transmembrane region" description="Helical" evidence="1">
    <location>
        <begin position="16"/>
        <end position="38"/>
    </location>
</feature>
<keyword evidence="3" id="KW-1185">Reference proteome</keyword>